<evidence type="ECO:0000256" key="5">
    <source>
        <dbReference type="ARBA" id="ARBA00032976"/>
    </source>
</evidence>
<comment type="function">
    <text evidence="1">Is involved in generating a small heat-stable compound (Nod), an acylated oligomer of N-acetylglucosamine, that stimulates mitosis in various plant protoplasts.</text>
</comment>
<dbReference type="InterPro" id="IPR002509">
    <property type="entry name" value="NODB_dom"/>
</dbReference>
<dbReference type="SUPFAM" id="SSF88713">
    <property type="entry name" value="Glycoside hydrolase/deacetylase"/>
    <property type="match status" value="1"/>
</dbReference>
<feature type="domain" description="NodB homology" evidence="6">
    <location>
        <begin position="82"/>
        <end position="260"/>
    </location>
</feature>
<dbReference type="Gene3D" id="3.20.20.370">
    <property type="entry name" value="Glycoside hydrolase/deacetylase"/>
    <property type="match status" value="1"/>
</dbReference>
<organism evidence="7 8">
    <name type="scientific">Gluconacetobacter johannae</name>
    <dbReference type="NCBI Taxonomy" id="112140"/>
    <lineage>
        <taxon>Bacteria</taxon>
        <taxon>Pseudomonadati</taxon>
        <taxon>Pseudomonadota</taxon>
        <taxon>Alphaproteobacteria</taxon>
        <taxon>Acetobacterales</taxon>
        <taxon>Acetobacteraceae</taxon>
        <taxon>Gluconacetobacter</taxon>
    </lineage>
</organism>
<evidence type="ECO:0000259" key="6">
    <source>
        <dbReference type="PROSITE" id="PS51677"/>
    </source>
</evidence>
<evidence type="ECO:0000256" key="4">
    <source>
        <dbReference type="ARBA" id="ARBA00022729"/>
    </source>
</evidence>
<evidence type="ECO:0000256" key="3">
    <source>
        <dbReference type="ARBA" id="ARBA00020071"/>
    </source>
</evidence>
<dbReference type="GO" id="GO:0005975">
    <property type="term" value="P:carbohydrate metabolic process"/>
    <property type="evidence" value="ECO:0007669"/>
    <property type="project" value="InterPro"/>
</dbReference>
<dbReference type="InterPro" id="IPR011330">
    <property type="entry name" value="Glyco_hydro/deAcase_b/a-brl"/>
</dbReference>
<dbReference type="Pfam" id="PF01522">
    <property type="entry name" value="Polysacc_deac_1"/>
    <property type="match status" value="1"/>
</dbReference>
<evidence type="ECO:0000313" key="7">
    <source>
        <dbReference type="EMBL" id="MBB2177490.1"/>
    </source>
</evidence>
<evidence type="ECO:0000313" key="8">
    <source>
        <dbReference type="Proteomes" id="UP000561066"/>
    </source>
</evidence>
<dbReference type="Proteomes" id="UP000561066">
    <property type="component" value="Unassembled WGS sequence"/>
</dbReference>
<proteinExistence type="inferred from homology"/>
<evidence type="ECO:0000256" key="2">
    <source>
        <dbReference type="ARBA" id="ARBA00010973"/>
    </source>
</evidence>
<dbReference type="AlphaFoldDB" id="A0A7W4JA43"/>
<accession>A0A7W4JA43</accession>
<dbReference type="PROSITE" id="PS51677">
    <property type="entry name" value="NODB"/>
    <property type="match status" value="1"/>
</dbReference>
<dbReference type="GO" id="GO:0016810">
    <property type="term" value="F:hydrolase activity, acting on carbon-nitrogen (but not peptide) bonds"/>
    <property type="evidence" value="ECO:0007669"/>
    <property type="project" value="InterPro"/>
</dbReference>
<reference evidence="7 8" key="1">
    <citation type="submission" date="2020-04" db="EMBL/GenBank/DDBJ databases">
        <title>Description of novel Gluconacetobacter.</title>
        <authorList>
            <person name="Sombolestani A."/>
        </authorList>
    </citation>
    <scope>NUCLEOTIDE SEQUENCE [LARGE SCALE GENOMIC DNA]</scope>
    <source>
        <strain evidence="7 8">LMG 21312</strain>
    </source>
</reference>
<dbReference type="InterPro" id="IPR051398">
    <property type="entry name" value="Polysacch_Deacetylase"/>
</dbReference>
<dbReference type="PANTHER" id="PTHR34216:SF7">
    <property type="entry name" value="POLY-BETA-1,6-N-ACETYL-D-GLUCOSAMINE N-DEACETYLASE"/>
    <property type="match status" value="1"/>
</dbReference>
<dbReference type="EMBL" id="JABEQH010000031">
    <property type="protein sequence ID" value="MBB2177490.1"/>
    <property type="molecule type" value="Genomic_DNA"/>
</dbReference>
<dbReference type="PANTHER" id="PTHR34216">
    <property type="match status" value="1"/>
</dbReference>
<name>A0A7W4JA43_9PROT</name>
<sequence>MVLLLLSPVAATAGEADRGVAVLAYHRFDPLHGGATTVTTLAFERQLDWLDAHGYRVVALGAAVEGLRGTGSVLGDVVAGGRAVAITVDDGHASVYTQLYPIVRRRHVPVTLFIYPSAISHAAYALTWGQLADMTLSGLVTVQSHTYWHPNFHVERAHRTAAAYRAFVDDQLVRSKRVLERRLGVPVELLAWPFGIVDADLRAAALRAGYRAAFGYGGGPASPGGDPFAIPRLPMSDADQGAVLAARLRLGPSVRGPAAP</sequence>
<gene>
    <name evidence="7" type="ORF">HLH21_16425</name>
</gene>
<comment type="caution">
    <text evidence="7">The sequence shown here is derived from an EMBL/GenBank/DDBJ whole genome shotgun (WGS) entry which is preliminary data.</text>
</comment>
<comment type="similarity">
    <text evidence="2">Belongs to the polysaccharide deacetylase family.</text>
</comment>
<dbReference type="CDD" id="cd10973">
    <property type="entry name" value="CE4_DAC_u4_5s"/>
    <property type="match status" value="1"/>
</dbReference>
<evidence type="ECO:0000256" key="1">
    <source>
        <dbReference type="ARBA" id="ARBA00003236"/>
    </source>
</evidence>
<keyword evidence="4" id="KW-0732">Signal</keyword>
<protein>
    <recommendedName>
        <fullName evidence="3">Chitooligosaccharide deacetylase</fullName>
    </recommendedName>
    <alternativeName>
        <fullName evidence="5">Nodulation protein B</fullName>
    </alternativeName>
</protein>
<keyword evidence="8" id="KW-1185">Reference proteome</keyword>